<protein>
    <submittedName>
        <fullName evidence="2">Uncharacterized protein</fullName>
    </submittedName>
</protein>
<evidence type="ECO:0000313" key="3">
    <source>
        <dbReference type="Proteomes" id="UP000248423"/>
    </source>
</evidence>
<keyword evidence="3" id="KW-1185">Reference proteome</keyword>
<proteinExistence type="predicted"/>
<feature type="signal peptide" evidence="1">
    <location>
        <begin position="1"/>
        <end position="27"/>
    </location>
</feature>
<sequence length="55" mass="5671">MQSTKLLNILVVVVGLAGLTMTAPVSAANAEGINVSRVSSPDEVDLKAIGDNYKV</sequence>
<feature type="chain" id="PRO_5016234463" evidence="1">
    <location>
        <begin position="28"/>
        <end position="55"/>
    </location>
</feature>
<dbReference type="AlphaFoldDB" id="A0A319E2K5"/>
<keyword evidence="1" id="KW-0732">Signal</keyword>
<name>A0A319E2K5_ASPSB</name>
<dbReference type="EMBL" id="KZ826370">
    <property type="protein sequence ID" value="PYI04306.1"/>
    <property type="molecule type" value="Genomic_DNA"/>
</dbReference>
<evidence type="ECO:0000313" key="2">
    <source>
        <dbReference type="EMBL" id="PYI04306.1"/>
    </source>
</evidence>
<dbReference type="VEuPathDB" id="FungiDB:BO78DRAFT_172133"/>
<accession>A0A319E2K5</accession>
<reference evidence="2 3" key="1">
    <citation type="submission" date="2018-02" db="EMBL/GenBank/DDBJ databases">
        <title>The genomes of Aspergillus section Nigri reveals drivers in fungal speciation.</title>
        <authorList>
            <consortium name="DOE Joint Genome Institute"/>
            <person name="Vesth T.C."/>
            <person name="Nybo J."/>
            <person name="Theobald S."/>
            <person name="Brandl J."/>
            <person name="Frisvad J.C."/>
            <person name="Nielsen K.F."/>
            <person name="Lyhne E.K."/>
            <person name="Kogle M.E."/>
            <person name="Kuo A."/>
            <person name="Riley R."/>
            <person name="Clum A."/>
            <person name="Nolan M."/>
            <person name="Lipzen A."/>
            <person name="Salamov A."/>
            <person name="Henrissat B."/>
            <person name="Wiebenga A."/>
            <person name="De vries R.P."/>
            <person name="Grigoriev I.V."/>
            <person name="Mortensen U.H."/>
            <person name="Andersen M.R."/>
            <person name="Baker S.E."/>
        </authorList>
    </citation>
    <scope>NUCLEOTIDE SEQUENCE [LARGE SCALE GENOMIC DNA]</scope>
    <source>
        <strain evidence="2 3">CBS 121057</strain>
    </source>
</reference>
<organism evidence="2 3">
    <name type="scientific">Aspergillus sclerotiicarbonarius (strain CBS 121057 / IBT 28362)</name>
    <dbReference type="NCBI Taxonomy" id="1448318"/>
    <lineage>
        <taxon>Eukaryota</taxon>
        <taxon>Fungi</taxon>
        <taxon>Dikarya</taxon>
        <taxon>Ascomycota</taxon>
        <taxon>Pezizomycotina</taxon>
        <taxon>Eurotiomycetes</taxon>
        <taxon>Eurotiomycetidae</taxon>
        <taxon>Eurotiales</taxon>
        <taxon>Aspergillaceae</taxon>
        <taxon>Aspergillus</taxon>
        <taxon>Aspergillus subgen. Circumdati</taxon>
    </lineage>
</organism>
<dbReference type="Proteomes" id="UP000248423">
    <property type="component" value="Unassembled WGS sequence"/>
</dbReference>
<gene>
    <name evidence="2" type="ORF">BO78DRAFT_172133</name>
</gene>
<evidence type="ECO:0000256" key="1">
    <source>
        <dbReference type="SAM" id="SignalP"/>
    </source>
</evidence>